<keyword evidence="1" id="KW-0732">Signal</keyword>
<reference evidence="3 5" key="2">
    <citation type="submission" date="2019-03" db="EMBL/GenBank/DDBJ databases">
        <title>Genomic Encyclopedia of Archaeal and Bacterial Type Strains, Phase II (KMG-II): from individual species to whole genera.</title>
        <authorList>
            <person name="Goeker M."/>
        </authorList>
    </citation>
    <scope>NUCLEOTIDE SEQUENCE [LARGE SCALE GENOMIC DNA]</scope>
    <source>
        <strain evidence="3 5">DSM 15235</strain>
    </source>
</reference>
<feature type="chain" id="PRO_5018164802" evidence="1">
    <location>
        <begin position="22"/>
        <end position="260"/>
    </location>
</feature>
<keyword evidence="5" id="KW-1185">Reference proteome</keyword>
<dbReference type="Proteomes" id="UP000295709">
    <property type="component" value="Unassembled WGS sequence"/>
</dbReference>
<dbReference type="RefSeq" id="WP_123261136.1">
    <property type="nucleotide sequence ID" value="NZ_RJTX01000001.1"/>
</dbReference>
<dbReference type="EMBL" id="SOQW01000001">
    <property type="protein sequence ID" value="TDX95681.1"/>
    <property type="molecule type" value="Genomic_DNA"/>
</dbReference>
<dbReference type="EMBL" id="RJTX01000001">
    <property type="protein sequence ID" value="ROH99422.1"/>
    <property type="molecule type" value="Genomic_DNA"/>
</dbReference>
<evidence type="ECO:0000313" key="2">
    <source>
        <dbReference type="EMBL" id="ROH99422.1"/>
    </source>
</evidence>
<accession>A0A3N0W334</accession>
<protein>
    <submittedName>
        <fullName evidence="2">Uncharacterized protein</fullName>
    </submittedName>
</protein>
<organism evidence="2 4">
    <name type="scientific">Chryseobacterium daecheongense</name>
    <dbReference type="NCBI Taxonomy" id="192389"/>
    <lineage>
        <taxon>Bacteria</taxon>
        <taxon>Pseudomonadati</taxon>
        <taxon>Bacteroidota</taxon>
        <taxon>Flavobacteriia</taxon>
        <taxon>Flavobacteriales</taxon>
        <taxon>Weeksellaceae</taxon>
        <taxon>Chryseobacterium group</taxon>
        <taxon>Chryseobacterium</taxon>
    </lineage>
</organism>
<dbReference type="AlphaFoldDB" id="A0A3N0W334"/>
<feature type="signal peptide" evidence="1">
    <location>
        <begin position="1"/>
        <end position="21"/>
    </location>
</feature>
<comment type="caution">
    <text evidence="2">The sequence shown here is derived from an EMBL/GenBank/DDBJ whole genome shotgun (WGS) entry which is preliminary data.</text>
</comment>
<name>A0A3N0W334_9FLAO</name>
<sequence length="260" mass="29914">MKNYIKILGILLLFCFQQSYSQGLQESLDWINSKRLEGFDYFSGSVPVNADNKLQVTPEKIRIETGTAEGYTWFGWNTINDLRINDDEAGKYVLYIVSNYIHEGLPLYIGIHFKTKDLRDRFSKAVEHVAKLQGGPSLVYDNYESSKSAAVSWLKSRGIDVFEGDNKLRIDITEDQIKKYYLKSTDVIEINWRDVKEIKSEIYEKNKKYRSIQVIGPTDVSGNIKIIKYYVFQNIGDKYVSALKSLAIKNGANLVKDDLF</sequence>
<evidence type="ECO:0000313" key="3">
    <source>
        <dbReference type="EMBL" id="TDX95681.1"/>
    </source>
</evidence>
<gene>
    <name evidence="3" type="ORF">BCF50_1464</name>
    <name evidence="2" type="ORF">EGI05_00555</name>
</gene>
<evidence type="ECO:0000256" key="1">
    <source>
        <dbReference type="SAM" id="SignalP"/>
    </source>
</evidence>
<reference evidence="2 4" key="1">
    <citation type="submission" date="2018-11" db="EMBL/GenBank/DDBJ databases">
        <title>Proposal to divide the Flavobacteriaceae and reorganize its genera based on Amino Acid Identity values calculated from whole genome sequences.</title>
        <authorList>
            <person name="Nicholson A.C."/>
            <person name="Gulvik C.A."/>
            <person name="Whitney A.M."/>
            <person name="Humrighouse B.W."/>
            <person name="Bell M."/>
            <person name="Holmes B."/>
            <person name="Steigerwalt A."/>
            <person name="Villarma A."/>
            <person name="Sheth M."/>
            <person name="Batra D."/>
            <person name="Pryor J."/>
            <person name="Bernardet J.-F."/>
            <person name="Hugo C."/>
            <person name="Kampfer P."/>
            <person name="Newman J."/>
            <person name="Mcquiston J.R."/>
        </authorList>
    </citation>
    <scope>NUCLEOTIDE SEQUENCE [LARGE SCALE GENOMIC DNA]</scope>
    <source>
        <strain evidence="2 4">DSM 15235</strain>
    </source>
</reference>
<dbReference type="OrthoDB" id="1244489at2"/>
<dbReference type="Proteomes" id="UP000269375">
    <property type="component" value="Unassembled WGS sequence"/>
</dbReference>
<evidence type="ECO:0000313" key="4">
    <source>
        <dbReference type="Proteomes" id="UP000269375"/>
    </source>
</evidence>
<proteinExistence type="predicted"/>
<evidence type="ECO:0000313" key="5">
    <source>
        <dbReference type="Proteomes" id="UP000295709"/>
    </source>
</evidence>